<dbReference type="EMBL" id="ML213606">
    <property type="protein sequence ID" value="TFK37890.1"/>
    <property type="molecule type" value="Genomic_DNA"/>
</dbReference>
<name>A0A5C3LY77_9AGAR</name>
<evidence type="ECO:0000313" key="1">
    <source>
        <dbReference type="EMBL" id="TFK37890.1"/>
    </source>
</evidence>
<organism evidence="1 2">
    <name type="scientific">Crucibulum laeve</name>
    <dbReference type="NCBI Taxonomy" id="68775"/>
    <lineage>
        <taxon>Eukaryota</taxon>
        <taxon>Fungi</taxon>
        <taxon>Dikarya</taxon>
        <taxon>Basidiomycota</taxon>
        <taxon>Agaricomycotina</taxon>
        <taxon>Agaricomycetes</taxon>
        <taxon>Agaricomycetidae</taxon>
        <taxon>Agaricales</taxon>
        <taxon>Agaricineae</taxon>
        <taxon>Nidulariaceae</taxon>
        <taxon>Crucibulum</taxon>
    </lineage>
</organism>
<dbReference type="Proteomes" id="UP000308652">
    <property type="component" value="Unassembled WGS sequence"/>
</dbReference>
<gene>
    <name evidence="1" type="ORF">BDQ12DRAFT_723956</name>
</gene>
<dbReference type="OrthoDB" id="3070904at2759"/>
<keyword evidence="2" id="KW-1185">Reference proteome</keyword>
<proteinExistence type="predicted"/>
<sequence length="273" mass="30648">MGNAVNMADFADTQDIEDVDQVLASEFGKIKLYISVQDPQTLDISEMKPLAAEVPLSTTIKPVLEILGMRYQPIKAPNQCLNVLYDEELWSIFNHTLNLSPSSLAPNNPPLSNKDLPKISKKQFLELLDLNIDPALKYKAVIISIGGYADAKVKCGGWPSQFQNLTETEIIHMFISKTSWHNSYKHYHKATGFAIMYDWLQDNDSALGDIPVWGYEKAVYIFQDFELWIAEAEGDKEKEDAIAAAKKKDETAALLGITSPAVTKSHKRRKQTK</sequence>
<evidence type="ECO:0000313" key="2">
    <source>
        <dbReference type="Proteomes" id="UP000308652"/>
    </source>
</evidence>
<reference evidence="1 2" key="1">
    <citation type="journal article" date="2019" name="Nat. Ecol. Evol.">
        <title>Megaphylogeny resolves global patterns of mushroom evolution.</title>
        <authorList>
            <person name="Varga T."/>
            <person name="Krizsan K."/>
            <person name="Foldi C."/>
            <person name="Dima B."/>
            <person name="Sanchez-Garcia M."/>
            <person name="Sanchez-Ramirez S."/>
            <person name="Szollosi G.J."/>
            <person name="Szarkandi J.G."/>
            <person name="Papp V."/>
            <person name="Albert L."/>
            <person name="Andreopoulos W."/>
            <person name="Angelini C."/>
            <person name="Antonin V."/>
            <person name="Barry K.W."/>
            <person name="Bougher N.L."/>
            <person name="Buchanan P."/>
            <person name="Buyck B."/>
            <person name="Bense V."/>
            <person name="Catcheside P."/>
            <person name="Chovatia M."/>
            <person name="Cooper J."/>
            <person name="Damon W."/>
            <person name="Desjardin D."/>
            <person name="Finy P."/>
            <person name="Geml J."/>
            <person name="Haridas S."/>
            <person name="Hughes K."/>
            <person name="Justo A."/>
            <person name="Karasinski D."/>
            <person name="Kautmanova I."/>
            <person name="Kiss B."/>
            <person name="Kocsube S."/>
            <person name="Kotiranta H."/>
            <person name="LaButti K.M."/>
            <person name="Lechner B.E."/>
            <person name="Liimatainen K."/>
            <person name="Lipzen A."/>
            <person name="Lukacs Z."/>
            <person name="Mihaltcheva S."/>
            <person name="Morgado L.N."/>
            <person name="Niskanen T."/>
            <person name="Noordeloos M.E."/>
            <person name="Ohm R.A."/>
            <person name="Ortiz-Santana B."/>
            <person name="Ovrebo C."/>
            <person name="Racz N."/>
            <person name="Riley R."/>
            <person name="Savchenko A."/>
            <person name="Shiryaev A."/>
            <person name="Soop K."/>
            <person name="Spirin V."/>
            <person name="Szebenyi C."/>
            <person name="Tomsovsky M."/>
            <person name="Tulloss R.E."/>
            <person name="Uehling J."/>
            <person name="Grigoriev I.V."/>
            <person name="Vagvolgyi C."/>
            <person name="Papp T."/>
            <person name="Martin F.M."/>
            <person name="Miettinen O."/>
            <person name="Hibbett D.S."/>
            <person name="Nagy L.G."/>
        </authorList>
    </citation>
    <scope>NUCLEOTIDE SEQUENCE [LARGE SCALE GENOMIC DNA]</scope>
    <source>
        <strain evidence="1 2">CBS 166.37</strain>
    </source>
</reference>
<dbReference type="AlphaFoldDB" id="A0A5C3LY77"/>
<accession>A0A5C3LY77</accession>
<protein>
    <submittedName>
        <fullName evidence="1">Uncharacterized protein</fullName>
    </submittedName>
</protein>